<gene>
    <name evidence="2" type="ORF">EVAR_91903_1</name>
</gene>
<proteinExistence type="predicted"/>
<feature type="region of interest" description="Disordered" evidence="1">
    <location>
        <begin position="1"/>
        <end position="71"/>
    </location>
</feature>
<evidence type="ECO:0000313" key="3">
    <source>
        <dbReference type="Proteomes" id="UP000299102"/>
    </source>
</evidence>
<organism evidence="2 3">
    <name type="scientific">Eumeta variegata</name>
    <name type="common">Bagworm moth</name>
    <name type="synonym">Eumeta japonica</name>
    <dbReference type="NCBI Taxonomy" id="151549"/>
    <lineage>
        <taxon>Eukaryota</taxon>
        <taxon>Metazoa</taxon>
        <taxon>Ecdysozoa</taxon>
        <taxon>Arthropoda</taxon>
        <taxon>Hexapoda</taxon>
        <taxon>Insecta</taxon>
        <taxon>Pterygota</taxon>
        <taxon>Neoptera</taxon>
        <taxon>Endopterygota</taxon>
        <taxon>Lepidoptera</taxon>
        <taxon>Glossata</taxon>
        <taxon>Ditrysia</taxon>
        <taxon>Tineoidea</taxon>
        <taxon>Psychidae</taxon>
        <taxon>Oiketicinae</taxon>
        <taxon>Eumeta</taxon>
    </lineage>
</organism>
<protein>
    <submittedName>
        <fullName evidence="2">Uncharacterized protein</fullName>
    </submittedName>
</protein>
<feature type="compositionally biased region" description="Polar residues" evidence="1">
    <location>
        <begin position="7"/>
        <end position="29"/>
    </location>
</feature>
<dbReference type="Proteomes" id="UP000299102">
    <property type="component" value="Unassembled WGS sequence"/>
</dbReference>
<name>A0A4C1SZD1_EUMVA</name>
<dbReference type="EMBL" id="BGZK01004158">
    <property type="protein sequence ID" value="GBP07264.1"/>
    <property type="molecule type" value="Genomic_DNA"/>
</dbReference>
<evidence type="ECO:0000256" key="1">
    <source>
        <dbReference type="SAM" id="MobiDB-lite"/>
    </source>
</evidence>
<accession>A0A4C1SZD1</accession>
<sequence length="71" mass="7717">MDIDPSSAPTSRANDANSPAAVQQTQTTVPPRLSQPEIQSPLPRRRLHPSADKSSTVRTADDGIKIHCSRR</sequence>
<comment type="caution">
    <text evidence="2">The sequence shown here is derived from an EMBL/GenBank/DDBJ whole genome shotgun (WGS) entry which is preliminary data.</text>
</comment>
<evidence type="ECO:0000313" key="2">
    <source>
        <dbReference type="EMBL" id="GBP07264.1"/>
    </source>
</evidence>
<dbReference type="AlphaFoldDB" id="A0A4C1SZD1"/>
<keyword evidence="3" id="KW-1185">Reference proteome</keyword>
<reference evidence="2 3" key="1">
    <citation type="journal article" date="2019" name="Commun. Biol.">
        <title>The bagworm genome reveals a unique fibroin gene that provides high tensile strength.</title>
        <authorList>
            <person name="Kono N."/>
            <person name="Nakamura H."/>
            <person name="Ohtoshi R."/>
            <person name="Tomita M."/>
            <person name="Numata K."/>
            <person name="Arakawa K."/>
        </authorList>
    </citation>
    <scope>NUCLEOTIDE SEQUENCE [LARGE SCALE GENOMIC DNA]</scope>
</reference>